<name>A0A8T1TJT3_9STRA</name>
<dbReference type="InterPro" id="IPR059000">
    <property type="entry name" value="ATPase_P-type_domA"/>
</dbReference>
<evidence type="ECO:0000259" key="17">
    <source>
        <dbReference type="PROSITE" id="PS50846"/>
    </source>
</evidence>
<dbReference type="NCBIfam" id="TIGR01494">
    <property type="entry name" value="ATPase_P-type"/>
    <property type="match status" value="1"/>
</dbReference>
<evidence type="ECO:0000256" key="11">
    <source>
        <dbReference type="ARBA" id="ARBA00022989"/>
    </source>
</evidence>
<dbReference type="FunFam" id="3.30.70.100:FF:000001">
    <property type="entry name" value="ATPase copper transporting beta"/>
    <property type="match status" value="1"/>
</dbReference>
<dbReference type="GO" id="GO:0016020">
    <property type="term" value="C:membrane"/>
    <property type="evidence" value="ECO:0007669"/>
    <property type="project" value="UniProtKB-SubCell"/>
</dbReference>
<dbReference type="EC" id="7.2.2.8" evidence="2"/>
<dbReference type="Pfam" id="PF00702">
    <property type="entry name" value="Hydrolase"/>
    <property type="match status" value="1"/>
</dbReference>
<dbReference type="NCBIfam" id="TIGR00003">
    <property type="entry name" value="copper ion binding protein"/>
    <property type="match status" value="2"/>
</dbReference>
<keyword evidence="13" id="KW-0406">Ion transport</keyword>
<evidence type="ECO:0000256" key="3">
    <source>
        <dbReference type="ARBA" id="ARBA00022448"/>
    </source>
</evidence>
<evidence type="ECO:0000256" key="8">
    <source>
        <dbReference type="ARBA" id="ARBA00022796"/>
    </source>
</evidence>
<dbReference type="PANTHER" id="PTHR46594:SF4">
    <property type="entry name" value="P-TYPE CATION-TRANSPORTING ATPASE"/>
    <property type="match status" value="1"/>
</dbReference>
<keyword evidence="8" id="KW-0187">Copper transport</keyword>
<dbReference type="InterPro" id="IPR027256">
    <property type="entry name" value="P-typ_ATPase_IB"/>
</dbReference>
<keyword evidence="5 16" id="KW-0479">Metal-binding</keyword>
<dbReference type="Proteomes" id="UP000688947">
    <property type="component" value="Unassembled WGS sequence"/>
</dbReference>
<evidence type="ECO:0000256" key="16">
    <source>
        <dbReference type="RuleBase" id="RU362081"/>
    </source>
</evidence>
<feature type="domain" description="HMA" evidence="17">
    <location>
        <begin position="181"/>
        <end position="249"/>
    </location>
</feature>
<keyword evidence="11 16" id="KW-1133">Transmembrane helix</keyword>
<dbReference type="Pfam" id="PF00403">
    <property type="entry name" value="HMA"/>
    <property type="match status" value="3"/>
</dbReference>
<feature type="transmembrane region" description="Helical" evidence="16">
    <location>
        <begin position="901"/>
        <end position="922"/>
    </location>
</feature>
<dbReference type="PROSITE" id="PS01047">
    <property type="entry name" value="HMA_1"/>
    <property type="match status" value="2"/>
</dbReference>
<dbReference type="OrthoDB" id="432719at2759"/>
<dbReference type="InterPro" id="IPR017969">
    <property type="entry name" value="Heavy-metal-associated_CS"/>
</dbReference>
<comment type="similarity">
    <text evidence="16">Belongs to the cation transport ATPase (P-type) (TC 3.A.3) family. Type IB subfamily.</text>
</comment>
<evidence type="ECO:0000256" key="9">
    <source>
        <dbReference type="ARBA" id="ARBA00022840"/>
    </source>
</evidence>
<dbReference type="InterPro" id="IPR018303">
    <property type="entry name" value="ATPase_P-typ_P_site"/>
</dbReference>
<keyword evidence="10" id="KW-1278">Translocase</keyword>
<proteinExistence type="inferred from homology"/>
<dbReference type="FunFam" id="3.40.1110.10:FF:000135">
    <property type="entry name" value="Copper-transporting ATPase HMA5"/>
    <property type="match status" value="1"/>
</dbReference>
<sequence length="944" mass="100792">MMCMKNCGTTVQSALRSVDGVARAVVDFEQRTAHVECVPGASVTADDLVDAVECVGFGAAVKASANAETESDAQEPLTLQLLVEGMMCQKNCGTTVENALRSVDGVARAVVSFEQRKATVTLLRPGSATLEHLVDMVECVGFEASAYDATKAAAIKLQAQKKKQQETEDVAVDMPDVAGHPRAVFHVEGMSCAACVKAIEDYVGKAEGVLHCRVGLISQKAEVSFDRDLIKDEQTSLQKLIQDAGYKATFSHVVEPGDEDSLELKFTVTGMSCAACVGKIETTVGKLPGVTKVLVNLPLNKAQVHLKQLAKTGPRDVLECINGLGYSAEVALETTDQNALSKSEVAKWRKLLTTAMIFSLPAMLIHMVLMYIPPVEMLLMTPVFNAVTLKLLLLFLLSTPVQFGVGKRFYVAAWKGLQHGAMGMDFLVVAGTSMSYTYSFVSFMGSALHENYNGHHFFESSAMLLTFVTLGKYMESMAKGKTADALSELAKLQPKTALLVEKGKRDREIPIELVQRGDLLRILPGANIPTDGVVKSGSSSTDESMLTGESMPVAKKEGDYVFGSTVNQQGTLVIESSCMGGESSALSQISTPTAVMVGCGVGAKKGVLIKGGRALETARYIDTIVFDKTGTLTVGHPSVRDVVVADRAYTPRELLYYGASLECVSEHVLGKAIVVTATEYEKLELHDPTEARVVPGRGIEGMVAASEVTSRSRPASVMVGNAEYCEEKGIDIGDKMRAHMHELELEGKTVVVVCVENKLVGVIALADAPRPEAAAVVKHLKSMGLDVWLITGDNLRTASAIARQMGINHVKAVALPGEKASQIKALQSQVNPLTLKPRIVCMVGDGINDAPALAQSDIGMAIGAGTQIAKAEADMVLVKSALTDVVVALDLARVVFSRIKLNFFFSIVYNFIGIPLAAGMFFPLIHRMMPPACAGLAMAFSSVS</sequence>
<keyword evidence="12" id="KW-0186">Copper</keyword>
<evidence type="ECO:0000313" key="18">
    <source>
        <dbReference type="EMBL" id="KAG6942528.1"/>
    </source>
</evidence>
<dbReference type="GO" id="GO:0140581">
    <property type="term" value="F:P-type monovalent copper transporter activity"/>
    <property type="evidence" value="ECO:0007669"/>
    <property type="project" value="UniProtKB-EC"/>
</dbReference>
<organism evidence="18 19">
    <name type="scientific">Phytophthora cactorum</name>
    <dbReference type="NCBI Taxonomy" id="29920"/>
    <lineage>
        <taxon>Eukaryota</taxon>
        <taxon>Sar</taxon>
        <taxon>Stramenopiles</taxon>
        <taxon>Oomycota</taxon>
        <taxon>Peronosporomycetes</taxon>
        <taxon>Peronosporales</taxon>
        <taxon>Peronosporaceae</taxon>
        <taxon>Phytophthora</taxon>
    </lineage>
</organism>
<reference evidence="18" key="1">
    <citation type="submission" date="2021-01" db="EMBL/GenBank/DDBJ databases">
        <title>Phytophthora aleatoria, a newly-described species from Pinus radiata is distinct from Phytophthora cactorum isolates based on comparative genomics.</title>
        <authorList>
            <person name="Mcdougal R."/>
            <person name="Panda P."/>
            <person name="Williams N."/>
            <person name="Studholme D.J."/>
        </authorList>
    </citation>
    <scope>NUCLEOTIDE SEQUENCE</scope>
    <source>
        <strain evidence="18">NZFS 3830</strain>
    </source>
</reference>
<feature type="domain" description="HMA" evidence="17">
    <location>
        <begin position="1"/>
        <end position="60"/>
    </location>
</feature>
<feature type="transmembrane region" description="Helical" evidence="16">
    <location>
        <begin position="351"/>
        <end position="372"/>
    </location>
</feature>
<dbReference type="PROSITE" id="PS50846">
    <property type="entry name" value="HMA_2"/>
    <property type="match status" value="4"/>
</dbReference>
<accession>A0A8T1TJT3</accession>
<protein>
    <recommendedName>
        <fullName evidence="2">P-type Cu(+) transporter</fullName>
        <ecNumber evidence="2">7.2.2.8</ecNumber>
    </recommendedName>
    <alternativeName>
        <fullName evidence="15">Protein HEAVY METAL ATPASE 5</fullName>
    </alternativeName>
</protein>
<feature type="non-terminal residue" evidence="18">
    <location>
        <position position="1"/>
    </location>
</feature>
<dbReference type="PANTHER" id="PTHR46594">
    <property type="entry name" value="P-TYPE CATION-TRANSPORTING ATPASE"/>
    <property type="match status" value="1"/>
</dbReference>
<dbReference type="GO" id="GO:0016887">
    <property type="term" value="F:ATP hydrolysis activity"/>
    <property type="evidence" value="ECO:0007669"/>
    <property type="project" value="InterPro"/>
</dbReference>
<dbReference type="InterPro" id="IPR006122">
    <property type="entry name" value="HMA_Cu_ion-bd"/>
</dbReference>
<keyword evidence="9 16" id="KW-0067">ATP-binding</keyword>
<evidence type="ECO:0000256" key="1">
    <source>
        <dbReference type="ARBA" id="ARBA00004127"/>
    </source>
</evidence>
<keyword evidence="4 16" id="KW-0812">Transmembrane</keyword>
<evidence type="ECO:0000256" key="6">
    <source>
        <dbReference type="ARBA" id="ARBA00022737"/>
    </source>
</evidence>
<keyword evidence="3" id="KW-0813">Transport</keyword>
<dbReference type="VEuPathDB" id="FungiDB:PC110_g15420"/>
<evidence type="ECO:0000256" key="7">
    <source>
        <dbReference type="ARBA" id="ARBA00022741"/>
    </source>
</evidence>
<comment type="caution">
    <text evidence="18">The sequence shown here is derived from an EMBL/GenBank/DDBJ whole genome shotgun (WGS) entry which is preliminary data.</text>
</comment>
<dbReference type="CDD" id="cd00371">
    <property type="entry name" value="HMA"/>
    <property type="match status" value="4"/>
</dbReference>
<dbReference type="EMBL" id="JAENGZ010002941">
    <property type="protein sequence ID" value="KAG6942528.1"/>
    <property type="molecule type" value="Genomic_DNA"/>
</dbReference>
<evidence type="ECO:0000256" key="15">
    <source>
        <dbReference type="ARBA" id="ARBA00077729"/>
    </source>
</evidence>
<dbReference type="FunFam" id="3.30.70.100:FF:000033">
    <property type="entry name" value="Copper-transporting ATPase HMA5"/>
    <property type="match status" value="1"/>
</dbReference>
<feature type="domain" description="HMA" evidence="17">
    <location>
        <begin position="262"/>
        <end position="329"/>
    </location>
</feature>
<dbReference type="FunFam" id="2.70.150.10:FF:000002">
    <property type="entry name" value="Copper-transporting ATPase 1, putative"/>
    <property type="match status" value="1"/>
</dbReference>
<dbReference type="SFLD" id="SFLDS00003">
    <property type="entry name" value="Haloacid_Dehalogenase"/>
    <property type="match status" value="1"/>
</dbReference>
<evidence type="ECO:0000313" key="19">
    <source>
        <dbReference type="Proteomes" id="UP000688947"/>
    </source>
</evidence>
<keyword evidence="6" id="KW-0677">Repeat</keyword>
<evidence type="ECO:0000256" key="2">
    <source>
        <dbReference type="ARBA" id="ARBA00012517"/>
    </source>
</evidence>
<evidence type="ECO:0000256" key="5">
    <source>
        <dbReference type="ARBA" id="ARBA00022723"/>
    </source>
</evidence>
<dbReference type="AlphaFoldDB" id="A0A8T1TJT3"/>
<evidence type="ECO:0000256" key="14">
    <source>
        <dbReference type="ARBA" id="ARBA00023136"/>
    </source>
</evidence>
<feature type="transmembrane region" description="Helical" evidence="16">
    <location>
        <begin position="384"/>
        <end position="405"/>
    </location>
</feature>
<dbReference type="Pfam" id="PF00122">
    <property type="entry name" value="E1-E2_ATPase"/>
    <property type="match status" value="1"/>
</dbReference>
<dbReference type="InterPro" id="IPR006121">
    <property type="entry name" value="HMA_dom"/>
</dbReference>
<keyword evidence="14 16" id="KW-0472">Membrane</keyword>
<dbReference type="NCBIfam" id="TIGR01525">
    <property type="entry name" value="ATPase-IB_hvy"/>
    <property type="match status" value="1"/>
</dbReference>
<evidence type="ECO:0000256" key="12">
    <source>
        <dbReference type="ARBA" id="ARBA00023008"/>
    </source>
</evidence>
<dbReference type="GO" id="GO:0005524">
    <property type="term" value="F:ATP binding"/>
    <property type="evidence" value="ECO:0007669"/>
    <property type="project" value="UniProtKB-UniRule"/>
</dbReference>
<keyword evidence="7 16" id="KW-0547">Nucleotide-binding</keyword>
<dbReference type="SFLD" id="SFLDG00002">
    <property type="entry name" value="C1.7:_P-type_atpase_like"/>
    <property type="match status" value="1"/>
</dbReference>
<gene>
    <name evidence="18" type="ORF">JG687_00019014</name>
</gene>
<comment type="subcellular location">
    <subcellularLocation>
        <location evidence="1">Endomembrane system</location>
        <topology evidence="1">Multi-pass membrane protein</topology>
    </subcellularLocation>
    <subcellularLocation>
        <location evidence="16">Membrane</location>
    </subcellularLocation>
</comment>
<dbReference type="InterPro" id="IPR001757">
    <property type="entry name" value="P_typ_ATPase"/>
</dbReference>
<dbReference type="GO" id="GO:0012505">
    <property type="term" value="C:endomembrane system"/>
    <property type="evidence" value="ECO:0007669"/>
    <property type="project" value="UniProtKB-SubCell"/>
</dbReference>
<evidence type="ECO:0000256" key="4">
    <source>
        <dbReference type="ARBA" id="ARBA00022692"/>
    </source>
</evidence>
<evidence type="ECO:0000256" key="10">
    <source>
        <dbReference type="ARBA" id="ARBA00022967"/>
    </source>
</evidence>
<dbReference type="PROSITE" id="PS00154">
    <property type="entry name" value="ATPASE_E1_E2"/>
    <property type="match status" value="1"/>
</dbReference>
<dbReference type="SFLD" id="SFLDF00027">
    <property type="entry name" value="p-type_atpase"/>
    <property type="match status" value="1"/>
</dbReference>
<dbReference type="FunFam" id="3.40.50.1000:FF:000144">
    <property type="entry name" value="copper-transporting ATPase 1 isoform X2"/>
    <property type="match status" value="1"/>
</dbReference>
<evidence type="ECO:0000256" key="13">
    <source>
        <dbReference type="ARBA" id="ARBA00023065"/>
    </source>
</evidence>
<dbReference type="InterPro" id="IPR044492">
    <property type="entry name" value="P_typ_ATPase_HD_dom"/>
</dbReference>
<dbReference type="GO" id="GO:0005507">
    <property type="term" value="F:copper ion binding"/>
    <property type="evidence" value="ECO:0007669"/>
    <property type="project" value="InterPro"/>
</dbReference>
<feature type="transmembrane region" description="Helical" evidence="16">
    <location>
        <begin position="426"/>
        <end position="448"/>
    </location>
</feature>
<feature type="domain" description="HMA" evidence="17">
    <location>
        <begin position="77"/>
        <end position="145"/>
    </location>
</feature>